<accession>A0AAV1V3X9</accession>
<proteinExistence type="predicted"/>
<sequence>MTTTSSVAASNSHPIEETPFARSASEARLDVHRRCSLPKITGRKLRIPRKFVVTDVSDEELDMHKLSTGLSTISGTSEPLRDDNDEAPSPSCDNSEDLSASSSSARKGKTQVRGRFTITDLSPESIEEPLGCCKNLAASSGPMPLQTVNGASRRPSKRMISRKPFQSAGDVRPLMGISTNPGLSPPPQQPEGPPVFASFQCPAASSPPSRHTRAASITCPMTNQVSCRDSPPPTVFDNHLEYLERETFEMKSVLETMVATNAQWIETLTSAGLVRRCGGRNEEISVSESIASVVPSLEKKYCDMEKAYTELQISYEAVCQKSERMEVKNAMLEIRLQQQSNHSTMLRSQLDKLTEYTEKLLGESSEPTLHDYSSDLTSIFGEQSEAHSPTADGLAGSGDSRFNYDDVKCRQQRRRDMDEECMSDSGTEDDSFRKTSSLPPYHQSNDSSRYFSNMDLTTADLSSKNDRGSSAALDSLLNDQVDQLRQSLRFRDKADGDEPVSVIGSLDSMAVCPSVSNVVGPYGDDAYDGTSQIGHSCLLPSKAKDGDVLKHRNSLTSLNYLTVSSTSSLASYGLHLATMAQSKAGYYASIAATSLFGPHPEPCSNASTQQPDPQDDETVYNVLSPENLLFHDCQSLLQAAEERRAQNSSSHRGFLFAFSKKATSLLGANEVPESAEPGGGLFQRFSVRRR</sequence>
<comment type="caution">
    <text evidence="3">The sequence shown here is derived from an EMBL/GenBank/DDBJ whole genome shotgun (WGS) entry which is preliminary data.</text>
</comment>
<evidence type="ECO:0000256" key="1">
    <source>
        <dbReference type="SAM" id="MobiDB-lite"/>
    </source>
</evidence>
<feature type="compositionally biased region" description="Low complexity" evidence="1">
    <location>
        <begin position="66"/>
        <end position="77"/>
    </location>
</feature>
<reference evidence="3" key="1">
    <citation type="submission" date="2024-01" db="EMBL/GenBank/DDBJ databases">
        <authorList>
            <person name="Webb A."/>
        </authorList>
    </citation>
    <scope>NUCLEOTIDE SEQUENCE</scope>
    <source>
        <strain evidence="3">Pm1</strain>
    </source>
</reference>
<dbReference type="EMBL" id="CAKLBY020000003">
    <property type="protein sequence ID" value="CAK7891258.1"/>
    <property type="molecule type" value="Genomic_DNA"/>
</dbReference>
<feature type="region of interest" description="Disordered" evidence="1">
    <location>
        <begin position="384"/>
        <end position="450"/>
    </location>
</feature>
<evidence type="ECO:0000313" key="3">
    <source>
        <dbReference type="EMBL" id="CAK7941649.1"/>
    </source>
</evidence>
<feature type="compositionally biased region" description="Acidic residues" evidence="1">
    <location>
        <begin position="418"/>
        <end position="429"/>
    </location>
</feature>
<dbReference type="Proteomes" id="UP001162060">
    <property type="component" value="Unassembled WGS sequence"/>
</dbReference>
<name>A0AAV1V3X9_9STRA</name>
<evidence type="ECO:0000313" key="2">
    <source>
        <dbReference type="EMBL" id="CAK7891258.1"/>
    </source>
</evidence>
<feature type="compositionally biased region" description="Basic and acidic residues" evidence="1">
    <location>
        <begin position="402"/>
        <end position="417"/>
    </location>
</feature>
<organism evidence="3 4">
    <name type="scientific">Peronospora matthiolae</name>
    <dbReference type="NCBI Taxonomy" id="2874970"/>
    <lineage>
        <taxon>Eukaryota</taxon>
        <taxon>Sar</taxon>
        <taxon>Stramenopiles</taxon>
        <taxon>Oomycota</taxon>
        <taxon>Peronosporomycetes</taxon>
        <taxon>Peronosporales</taxon>
        <taxon>Peronosporaceae</taxon>
        <taxon>Peronospora</taxon>
    </lineage>
</organism>
<feature type="region of interest" description="Disordered" evidence="1">
    <location>
        <begin position="1"/>
        <end position="28"/>
    </location>
</feature>
<gene>
    <name evidence="2" type="ORF">PM001_LOCUS147</name>
    <name evidence="3" type="ORF">PM001_LOCUS26799</name>
</gene>
<feature type="compositionally biased region" description="Polar residues" evidence="1">
    <location>
        <begin position="1"/>
        <end position="13"/>
    </location>
</feature>
<dbReference type="EMBL" id="CAKLBY020000264">
    <property type="protein sequence ID" value="CAK7941649.1"/>
    <property type="molecule type" value="Genomic_DNA"/>
</dbReference>
<evidence type="ECO:0000313" key="4">
    <source>
        <dbReference type="Proteomes" id="UP001162060"/>
    </source>
</evidence>
<feature type="region of interest" description="Disordered" evidence="1">
    <location>
        <begin position="57"/>
        <end position="116"/>
    </location>
</feature>
<dbReference type="AlphaFoldDB" id="A0AAV1V3X9"/>
<feature type="compositionally biased region" description="Polar residues" evidence="1">
    <location>
        <begin position="434"/>
        <end position="450"/>
    </location>
</feature>
<protein>
    <submittedName>
        <fullName evidence="3">Uncharacterized protein</fullName>
    </submittedName>
</protein>